<protein>
    <recommendedName>
        <fullName evidence="1">RNA-directed DNA polymerase</fullName>
        <ecNumber evidence="1">2.7.7.49</ecNumber>
    </recommendedName>
</protein>
<evidence type="ECO:0000313" key="4">
    <source>
        <dbReference type="Proteomes" id="UP000695022"/>
    </source>
</evidence>
<dbReference type="GeneID" id="106815839"/>
<name>A0ABM1EUH2_PRICU</name>
<dbReference type="Gene3D" id="1.10.340.70">
    <property type="match status" value="1"/>
</dbReference>
<proteinExistence type="predicted"/>
<dbReference type="InterPro" id="IPR012337">
    <property type="entry name" value="RNaseH-like_sf"/>
</dbReference>
<evidence type="ECO:0000256" key="1">
    <source>
        <dbReference type="ARBA" id="ARBA00012493"/>
    </source>
</evidence>
<keyword evidence="4" id="KW-1185">Reference proteome</keyword>
<evidence type="ECO:0000259" key="3">
    <source>
        <dbReference type="PROSITE" id="PS50994"/>
    </source>
</evidence>
<dbReference type="PANTHER" id="PTHR37984:SF8">
    <property type="entry name" value="CCHC-TYPE DOMAIN-CONTAINING PROTEIN"/>
    <property type="match status" value="1"/>
</dbReference>
<reference evidence="5" key="1">
    <citation type="submission" date="2025-08" db="UniProtKB">
        <authorList>
            <consortium name="RefSeq"/>
        </authorList>
    </citation>
    <scope>IDENTIFICATION</scope>
</reference>
<evidence type="ECO:0000313" key="5">
    <source>
        <dbReference type="RefSeq" id="XP_014675843.1"/>
    </source>
</evidence>
<dbReference type="InterPro" id="IPR001584">
    <property type="entry name" value="Integrase_cat-core"/>
</dbReference>
<dbReference type="SUPFAM" id="SSF53098">
    <property type="entry name" value="Ribonuclease H-like"/>
    <property type="match status" value="1"/>
</dbReference>
<dbReference type="InterPro" id="IPR041588">
    <property type="entry name" value="Integrase_H2C2"/>
</dbReference>
<sequence length="358" mass="40880">MGWSKSEPEPKPFYPFCDELIEDEGVILKGQKIVVPKALQREYANLVHSGHLGAEATKRRARDMYWPSMCRDIDDIIGQCNICHSTKSHQSREPLLPYPVPSRPWAIVGTDLFEWHGMIYLVTVDSYSGWFEPNTVKDTSTKTVVQKLKSHFSRFGIPDMLISDSGSQFTSREFKDFAVSWGLHHTMSSPHFHSSNELAEKAVQSAKQLLEKSFRDGTDPYLNILNWRNTPRDNTLGSPAQRNLSHRTTTTIPTAEALLKPEILDPERIQHQLPEKRQQQKKNIDKSSKPLIPLQTGDTVRVQTAKGYDKLGNVVKLADEPRSNLQKGKNTEETDTIFLRCQLFQQHQMLTCFPLQQP</sequence>
<dbReference type="Gene3D" id="3.30.420.10">
    <property type="entry name" value="Ribonuclease H-like superfamily/Ribonuclease H"/>
    <property type="match status" value="1"/>
</dbReference>
<dbReference type="InterPro" id="IPR036397">
    <property type="entry name" value="RNaseH_sf"/>
</dbReference>
<dbReference type="EC" id="2.7.7.49" evidence="1"/>
<dbReference type="InterPro" id="IPR050951">
    <property type="entry name" value="Retrovirus_Pol_polyprotein"/>
</dbReference>
<organism evidence="4 5">
    <name type="scientific">Priapulus caudatus</name>
    <name type="common">Priapulid worm</name>
    <dbReference type="NCBI Taxonomy" id="37621"/>
    <lineage>
        <taxon>Eukaryota</taxon>
        <taxon>Metazoa</taxon>
        <taxon>Ecdysozoa</taxon>
        <taxon>Scalidophora</taxon>
        <taxon>Priapulida</taxon>
        <taxon>Priapulimorpha</taxon>
        <taxon>Priapulimorphida</taxon>
        <taxon>Priapulidae</taxon>
        <taxon>Priapulus</taxon>
    </lineage>
</organism>
<feature type="domain" description="Integrase catalytic" evidence="3">
    <location>
        <begin position="100"/>
        <end position="261"/>
    </location>
</feature>
<feature type="region of interest" description="Disordered" evidence="2">
    <location>
        <begin position="273"/>
        <end position="292"/>
    </location>
</feature>
<evidence type="ECO:0000256" key="2">
    <source>
        <dbReference type="SAM" id="MobiDB-lite"/>
    </source>
</evidence>
<dbReference type="Pfam" id="PF17921">
    <property type="entry name" value="Integrase_H2C2"/>
    <property type="match status" value="1"/>
</dbReference>
<dbReference type="PROSITE" id="PS50994">
    <property type="entry name" value="INTEGRASE"/>
    <property type="match status" value="1"/>
</dbReference>
<feature type="compositionally biased region" description="Basic and acidic residues" evidence="2">
    <location>
        <begin position="273"/>
        <end position="288"/>
    </location>
</feature>
<dbReference type="Pfam" id="PF00665">
    <property type="entry name" value="rve"/>
    <property type="match status" value="1"/>
</dbReference>
<accession>A0ABM1EUH2</accession>
<dbReference type="PANTHER" id="PTHR37984">
    <property type="entry name" value="PROTEIN CBG26694"/>
    <property type="match status" value="1"/>
</dbReference>
<gene>
    <name evidence="5" type="primary">LOC106815839</name>
</gene>
<dbReference type="Proteomes" id="UP000695022">
    <property type="component" value="Unplaced"/>
</dbReference>
<dbReference type="RefSeq" id="XP_014675843.1">
    <property type="nucleotide sequence ID" value="XM_014820357.1"/>
</dbReference>